<evidence type="ECO:0000313" key="13">
    <source>
        <dbReference type="EMBL" id="MDT3401190.1"/>
    </source>
</evidence>
<evidence type="ECO:0000256" key="1">
    <source>
        <dbReference type="ARBA" id="ARBA00004571"/>
    </source>
</evidence>
<dbReference type="InterPro" id="IPR037066">
    <property type="entry name" value="Plug_dom_sf"/>
</dbReference>
<accession>A0ABU3GN30</accession>
<feature type="signal peptide" evidence="10">
    <location>
        <begin position="1"/>
        <end position="28"/>
    </location>
</feature>
<keyword evidence="6 8" id="KW-0472">Membrane</keyword>
<dbReference type="SUPFAM" id="SSF49464">
    <property type="entry name" value="Carboxypeptidase regulatory domain-like"/>
    <property type="match status" value="1"/>
</dbReference>
<dbReference type="Gene3D" id="2.40.170.20">
    <property type="entry name" value="TonB-dependent receptor, beta-barrel domain"/>
    <property type="match status" value="1"/>
</dbReference>
<dbReference type="InterPro" id="IPR039426">
    <property type="entry name" value="TonB-dep_rcpt-like"/>
</dbReference>
<evidence type="ECO:0000256" key="4">
    <source>
        <dbReference type="ARBA" id="ARBA00022692"/>
    </source>
</evidence>
<dbReference type="Pfam" id="PF00593">
    <property type="entry name" value="TonB_dep_Rec_b-barrel"/>
    <property type="match status" value="1"/>
</dbReference>
<evidence type="ECO:0000256" key="9">
    <source>
        <dbReference type="RuleBase" id="RU003357"/>
    </source>
</evidence>
<reference evidence="14" key="1">
    <citation type="submission" date="2023-07" db="EMBL/GenBank/DDBJ databases">
        <title>Functional and genomic diversity of the sorghum phyllosphere microbiome.</title>
        <authorList>
            <person name="Shade A."/>
        </authorList>
    </citation>
    <scope>NUCLEOTIDE SEQUENCE [LARGE SCALE GENOMIC DNA]</scope>
    <source>
        <strain evidence="14">SORGH_AS_0422</strain>
    </source>
</reference>
<feature type="domain" description="TonB-dependent receptor-like beta-barrel" evidence="11">
    <location>
        <begin position="460"/>
        <end position="791"/>
    </location>
</feature>
<keyword evidence="3 8" id="KW-1134">Transmembrane beta strand</keyword>
<comment type="similarity">
    <text evidence="8 9">Belongs to the TonB-dependent receptor family.</text>
</comment>
<keyword evidence="4 8" id="KW-0812">Transmembrane</keyword>
<dbReference type="InterPro" id="IPR008969">
    <property type="entry name" value="CarboxyPept-like_regulatory"/>
</dbReference>
<name>A0ABU3GN30_9SPHI</name>
<evidence type="ECO:0000256" key="6">
    <source>
        <dbReference type="ARBA" id="ARBA00023136"/>
    </source>
</evidence>
<sequence>MRIFRPEKKLGCYVLFLLLSLCPTLLLAQQTVTGKVVDAKTKEAIIGAVIKVKDSTQGTVTDVNGQFKIQAGNGGILIISYVGYLSQQVTINGPTANVSLETDAKNLSDVVVIGYGTQKRSDLTGAVASVSTEQLTKTAKSSAIGSMQGIVPGANIIRNNNKPGGGFTVDIRGVHSITGSNAPLVVIDGVPGADLEKINPADIEKIDVLKDASATAIYGSRGANGVFIVTTKRGQTGKPKISYNGYYGVRNYTNKPQMMNVDEFAQLAREAARATNNNVYKPDDQVFTDPSELQAVKTHQGFDWINAVSNPAPQTSHTLSATGGNEEIRYTLSGGYYYEKGMLYPQSYTRYNLRASLDIKATQALSFGGSMYFTNEKRALGNNDLLQDMFRLRPTQFPNSLVTGAPAFQYSSNGLFNALVTSQNVFNDVKSNNLLGNIYVALRPVKGLEIKSTFSPYFTNAATGNYTGVFSKALQGTAAGATASYAKANVGNWVFDNIINYKWSKDIHQLEVTGVYSLQRNQSDNLNAASRDLTFNSLYYNLQGGTMTSFGSSYTQSQLASYLGRVNYTLNSKYLLTASARYDGSSKLAAGHKWVLFPSAALAWRASEEKFLKSISWLDNLKVRLGYGVIGNDSVDPYQSTQLISSPTYYSFGSDVIGNSPGNLPNPNLSWEKTYEVNLGLDFGIFKNRISGSIELYNRLTKDLIMPSAIPITTGYSSLAAANVGSARNKGIEFSLTTVNVQGKDLRWSTTFSAAYNRNKIVDLGFKEDLGKYSPQLAGIMGDYGNKWFIGQPIRSNWNLQTIGIWQLDQATEAAKYGQKPGQFRVRDFDNDGVINQDKDRFLDGKRTPDWTGGVYTNLQYKSFDLSAQGYFQTGARDRNQFYVSYQLENNNGALNNQVKDYWTPENPSNSMGQPSNMGIYRDVNQSSNGNLISVSHVVQKTDFFKVQYINLGYHFPTSLTSKLKISNLRVYGTVQNPFTFSSWKGFDPEQANVSIASTDLITRNFLFGIDVTF</sequence>
<evidence type="ECO:0000259" key="11">
    <source>
        <dbReference type="Pfam" id="PF00593"/>
    </source>
</evidence>
<dbReference type="Pfam" id="PF13715">
    <property type="entry name" value="CarbopepD_reg_2"/>
    <property type="match status" value="1"/>
</dbReference>
<dbReference type="InterPro" id="IPR023997">
    <property type="entry name" value="TonB-dep_OMP_SusC/RagA_CS"/>
</dbReference>
<dbReference type="SUPFAM" id="SSF56935">
    <property type="entry name" value="Porins"/>
    <property type="match status" value="1"/>
</dbReference>
<dbReference type="Gene3D" id="2.170.130.10">
    <property type="entry name" value="TonB-dependent receptor, plug domain"/>
    <property type="match status" value="1"/>
</dbReference>
<keyword evidence="14" id="KW-1185">Reference proteome</keyword>
<evidence type="ECO:0000313" key="14">
    <source>
        <dbReference type="Proteomes" id="UP001258315"/>
    </source>
</evidence>
<dbReference type="Gene3D" id="2.60.40.1120">
    <property type="entry name" value="Carboxypeptidase-like, regulatory domain"/>
    <property type="match status" value="1"/>
</dbReference>
<evidence type="ECO:0000256" key="2">
    <source>
        <dbReference type="ARBA" id="ARBA00022448"/>
    </source>
</evidence>
<evidence type="ECO:0000256" key="5">
    <source>
        <dbReference type="ARBA" id="ARBA00023077"/>
    </source>
</evidence>
<organism evidence="13 14">
    <name type="scientific">Mucilaginibacter terrae</name>
    <dbReference type="NCBI Taxonomy" id="1955052"/>
    <lineage>
        <taxon>Bacteria</taxon>
        <taxon>Pseudomonadati</taxon>
        <taxon>Bacteroidota</taxon>
        <taxon>Sphingobacteriia</taxon>
        <taxon>Sphingobacteriales</taxon>
        <taxon>Sphingobacteriaceae</taxon>
        <taxon>Mucilaginibacter</taxon>
    </lineage>
</organism>
<evidence type="ECO:0000256" key="8">
    <source>
        <dbReference type="PROSITE-ProRule" id="PRU01360"/>
    </source>
</evidence>
<protein>
    <submittedName>
        <fullName evidence="13">TonB-linked SusC/RagA family outer membrane protein</fullName>
    </submittedName>
</protein>
<dbReference type="RefSeq" id="WP_311947044.1">
    <property type="nucleotide sequence ID" value="NZ_JAVLVU010000001.1"/>
</dbReference>
<keyword evidence="5 9" id="KW-0798">TonB box</keyword>
<feature type="chain" id="PRO_5046667882" evidence="10">
    <location>
        <begin position="29"/>
        <end position="1014"/>
    </location>
</feature>
<dbReference type="EMBL" id="JAVLVU010000001">
    <property type="protein sequence ID" value="MDT3401190.1"/>
    <property type="molecule type" value="Genomic_DNA"/>
</dbReference>
<dbReference type="Proteomes" id="UP001258315">
    <property type="component" value="Unassembled WGS sequence"/>
</dbReference>
<comment type="caution">
    <text evidence="13">The sequence shown here is derived from an EMBL/GenBank/DDBJ whole genome shotgun (WGS) entry which is preliminary data.</text>
</comment>
<dbReference type="Pfam" id="PF07715">
    <property type="entry name" value="Plug"/>
    <property type="match status" value="1"/>
</dbReference>
<dbReference type="NCBIfam" id="TIGR04057">
    <property type="entry name" value="SusC_RagA_signa"/>
    <property type="match status" value="1"/>
</dbReference>
<gene>
    <name evidence="13" type="ORF">QE417_000262</name>
</gene>
<comment type="subcellular location">
    <subcellularLocation>
        <location evidence="1 8">Cell outer membrane</location>
        <topology evidence="1 8">Multi-pass membrane protein</topology>
    </subcellularLocation>
</comment>
<evidence type="ECO:0000259" key="12">
    <source>
        <dbReference type="Pfam" id="PF07715"/>
    </source>
</evidence>
<dbReference type="InterPro" id="IPR036942">
    <property type="entry name" value="Beta-barrel_TonB_sf"/>
</dbReference>
<feature type="domain" description="TonB-dependent receptor plug" evidence="12">
    <location>
        <begin position="120"/>
        <end position="226"/>
    </location>
</feature>
<keyword evidence="10" id="KW-0732">Signal</keyword>
<proteinExistence type="inferred from homology"/>
<keyword evidence="7 8" id="KW-0998">Cell outer membrane</keyword>
<dbReference type="PROSITE" id="PS52016">
    <property type="entry name" value="TONB_DEPENDENT_REC_3"/>
    <property type="match status" value="1"/>
</dbReference>
<keyword evidence="2 8" id="KW-0813">Transport</keyword>
<dbReference type="InterPro" id="IPR000531">
    <property type="entry name" value="Beta-barrel_TonB"/>
</dbReference>
<evidence type="ECO:0000256" key="3">
    <source>
        <dbReference type="ARBA" id="ARBA00022452"/>
    </source>
</evidence>
<evidence type="ECO:0000256" key="10">
    <source>
        <dbReference type="SAM" id="SignalP"/>
    </source>
</evidence>
<dbReference type="InterPro" id="IPR012910">
    <property type="entry name" value="Plug_dom"/>
</dbReference>
<dbReference type="NCBIfam" id="TIGR04056">
    <property type="entry name" value="OMP_RagA_SusC"/>
    <property type="match status" value="1"/>
</dbReference>
<dbReference type="InterPro" id="IPR023996">
    <property type="entry name" value="TonB-dep_OMP_SusC/RagA"/>
</dbReference>
<evidence type="ECO:0000256" key="7">
    <source>
        <dbReference type="ARBA" id="ARBA00023237"/>
    </source>
</evidence>